<organism evidence="2 3">
    <name type="scientific">Ruminococcus difficilis</name>
    <dbReference type="NCBI Taxonomy" id="2763069"/>
    <lineage>
        <taxon>Bacteria</taxon>
        <taxon>Bacillati</taxon>
        <taxon>Bacillota</taxon>
        <taxon>Clostridia</taxon>
        <taxon>Eubacteriales</taxon>
        <taxon>Oscillospiraceae</taxon>
        <taxon>Ruminococcus</taxon>
    </lineage>
</organism>
<comment type="caution">
    <text evidence="2">The sequence shown here is derived from an EMBL/GenBank/DDBJ whole genome shotgun (WGS) entry which is preliminary data.</text>
</comment>
<name>A0A935C7W6_9FIRM</name>
<gene>
    <name evidence="2" type="ORF">JKK62_17030</name>
</gene>
<dbReference type="Proteomes" id="UP000633365">
    <property type="component" value="Unassembled WGS sequence"/>
</dbReference>
<protein>
    <submittedName>
        <fullName evidence="2">DUF4935 domain-containing protein</fullName>
    </submittedName>
</protein>
<dbReference type="EMBL" id="JAEQMG010000199">
    <property type="protein sequence ID" value="MBK6090318.1"/>
    <property type="molecule type" value="Genomic_DNA"/>
</dbReference>
<keyword evidence="3" id="KW-1185">Reference proteome</keyword>
<sequence>MIKYPLAVTIDTNIFDAAKYDFSEKSTLSLLVDFVKRGKVKVVLSHIVIEEAKRHLAAQTKKILSISRNLRADILNETSEHLVKYLGLDRLLVIDNKDELVKKSIELFDDYIKSINAEILESELINLDSIINDYFQIKPPFQSGEKKRKEFPDAFIACQIRERFGEEEQVAIISNDSGFNSACKTAPNHFFFESLGQLYDAINKDEIMYNDTVDSIENLKLYICFCISEYIKDNESIDVRGRSVDKDGIESGYNYDEFYIKSVKNTSFRVWSVDEMSEQSSIVTRASMCRTRT</sequence>
<accession>A0A935C7W6</accession>
<evidence type="ECO:0000259" key="1">
    <source>
        <dbReference type="Pfam" id="PF16289"/>
    </source>
</evidence>
<dbReference type="AlphaFoldDB" id="A0A935C7W6"/>
<dbReference type="RefSeq" id="WP_201428974.1">
    <property type="nucleotide sequence ID" value="NZ_JAEQMG010000199.1"/>
</dbReference>
<dbReference type="InterPro" id="IPR032557">
    <property type="entry name" value="DUF4935"/>
</dbReference>
<proteinExistence type="predicted"/>
<dbReference type="Pfam" id="PF16289">
    <property type="entry name" value="PIN_12"/>
    <property type="match status" value="1"/>
</dbReference>
<feature type="domain" description="DUF4935" evidence="1">
    <location>
        <begin position="8"/>
        <end position="179"/>
    </location>
</feature>
<evidence type="ECO:0000313" key="3">
    <source>
        <dbReference type="Proteomes" id="UP000633365"/>
    </source>
</evidence>
<reference evidence="2" key="1">
    <citation type="submission" date="2021-01" db="EMBL/GenBank/DDBJ databases">
        <title>Genome public.</title>
        <authorList>
            <person name="Liu C."/>
            <person name="Sun Q."/>
        </authorList>
    </citation>
    <scope>NUCLEOTIDE SEQUENCE</scope>
    <source>
        <strain evidence="2">M6</strain>
    </source>
</reference>
<evidence type="ECO:0000313" key="2">
    <source>
        <dbReference type="EMBL" id="MBK6090318.1"/>
    </source>
</evidence>